<reference evidence="2" key="1">
    <citation type="submission" date="2010-11" db="EMBL/GenBank/DDBJ databases">
        <title>The complete sequence of chromosome of Oceanithermus profundus DSM 14977.</title>
        <authorList>
            <consortium name="US DOE Joint Genome Institute (JGI-PGF)"/>
            <person name="Lucas S."/>
            <person name="Copeland A."/>
            <person name="Lapidus A."/>
            <person name="Bruce D."/>
            <person name="Goodwin L."/>
            <person name="Pitluck S."/>
            <person name="Kyrpides N."/>
            <person name="Mavromatis K."/>
            <person name="Pagani I."/>
            <person name="Ivanova N."/>
            <person name="Zhang X."/>
            <person name="Brettin T."/>
            <person name="Detter J.C."/>
            <person name="Tapia R."/>
            <person name="Han C."/>
            <person name="Land M."/>
            <person name="Hauser L."/>
            <person name="Markowitz V."/>
            <person name="Cheng J.-F."/>
            <person name="Hugenholtz P."/>
            <person name="Woyke T."/>
            <person name="Wu D."/>
            <person name="Tindall B."/>
            <person name="Faehnrich R."/>
            <person name="Brambilla E."/>
            <person name="Klenk H.-P."/>
            <person name="Eisen J.A."/>
        </authorList>
    </citation>
    <scope>NUCLEOTIDE SEQUENCE [LARGE SCALE GENOMIC DNA]</scope>
    <source>
        <strain evidence="2">DSM 14977 / NBRC 100410 / VKM B-2274 / 506</strain>
    </source>
</reference>
<dbReference type="STRING" id="670487.Ocepr_1201"/>
<evidence type="ECO:0000313" key="2">
    <source>
        <dbReference type="Proteomes" id="UP000008722"/>
    </source>
</evidence>
<reference evidence="1 2" key="2">
    <citation type="journal article" date="2011" name="Stand. Genomic Sci.">
        <title>Complete genome sequence of Oceanithermus profundus type strain (506).</title>
        <authorList>
            <person name="Pati A."/>
            <person name="Zhang X."/>
            <person name="Lapidus A."/>
            <person name="Nolan M."/>
            <person name="Lucas S."/>
            <person name="Del Rio T.G."/>
            <person name="Tice H."/>
            <person name="Cheng J.F."/>
            <person name="Tapia R."/>
            <person name="Han C."/>
            <person name="Goodwin L."/>
            <person name="Pitluck S."/>
            <person name="Liolios K."/>
            <person name="Pagani I."/>
            <person name="Ivanova N."/>
            <person name="Mavromatis K."/>
            <person name="Chen A."/>
            <person name="Palaniappan K."/>
            <person name="Hauser L."/>
            <person name="Jeffries C.D."/>
            <person name="Brambilla E.M."/>
            <person name="Rohl A."/>
            <person name="Mwirichia R."/>
            <person name="Rohde M."/>
            <person name="Tindall B.J."/>
            <person name="Sikorski J."/>
            <person name="Wirth R."/>
            <person name="Goker M."/>
            <person name="Woyke T."/>
            <person name="Detter J.C."/>
            <person name="Bristow J."/>
            <person name="Eisen J.A."/>
            <person name="Markowitz V."/>
            <person name="Hugenholtz P."/>
            <person name="Kyrpides N.C."/>
            <person name="Klenk H.P."/>
            <person name="Land M."/>
        </authorList>
    </citation>
    <scope>NUCLEOTIDE SEQUENCE [LARGE SCALE GENOMIC DNA]</scope>
    <source>
        <strain evidence="2">DSM 14977 / NBRC 100410 / VKM B-2274 / 506</strain>
    </source>
</reference>
<dbReference type="eggNOG" id="ENOG503413C">
    <property type="taxonomic scope" value="Bacteria"/>
</dbReference>
<name>E4U8H8_OCEP5</name>
<evidence type="ECO:0000313" key="1">
    <source>
        <dbReference type="EMBL" id="ADR36658.1"/>
    </source>
</evidence>
<protein>
    <recommendedName>
        <fullName evidence="3">Water stress and hypersensitive response domain-containing protein</fullName>
    </recommendedName>
</protein>
<dbReference type="SUPFAM" id="SSF117070">
    <property type="entry name" value="LEA14-like"/>
    <property type="match status" value="1"/>
</dbReference>
<dbReference type="AlphaFoldDB" id="E4U8H8"/>
<gene>
    <name evidence="1" type="ordered locus">Ocepr_1201</name>
</gene>
<evidence type="ECO:0008006" key="3">
    <source>
        <dbReference type="Google" id="ProtNLM"/>
    </source>
</evidence>
<keyword evidence="2" id="KW-1185">Reference proteome</keyword>
<dbReference type="KEGG" id="opr:Ocepr_1201"/>
<proteinExistence type="predicted"/>
<dbReference type="HOGENOM" id="CLU_1076915_0_0_0"/>
<dbReference type="Proteomes" id="UP000008722">
    <property type="component" value="Chromosome"/>
</dbReference>
<organism evidence="1 2">
    <name type="scientific">Oceanithermus profundus (strain DSM 14977 / NBRC 100410 / VKM B-2274 / 506)</name>
    <dbReference type="NCBI Taxonomy" id="670487"/>
    <lineage>
        <taxon>Bacteria</taxon>
        <taxon>Thermotogati</taxon>
        <taxon>Deinococcota</taxon>
        <taxon>Deinococci</taxon>
        <taxon>Thermales</taxon>
        <taxon>Thermaceae</taxon>
        <taxon>Oceanithermus</taxon>
    </lineage>
</organism>
<dbReference type="PROSITE" id="PS51257">
    <property type="entry name" value="PROKAR_LIPOPROTEIN"/>
    <property type="match status" value="1"/>
</dbReference>
<accession>E4U8H8</accession>
<dbReference type="Gene3D" id="2.60.40.1820">
    <property type="match status" value="2"/>
</dbReference>
<dbReference type="EMBL" id="CP002361">
    <property type="protein sequence ID" value="ADR36658.1"/>
    <property type="molecule type" value="Genomic_DNA"/>
</dbReference>
<sequence precursor="true">MVVVRKTVALLAVLALVLAACVPGVKKPEPPQARVEGFDLISVDPFSGEARFALRLRLTNPNAFELPLLESQLALTFDRARLPFDLPAVTLPPAGFEVVETRLTVPLAESAEGVGKLLGGEAVRLRVDGRVRVQAGPVPLDLGPFTLLDENVRVDLRFALPRFTIDPAQSRLRIRDATLEVVVGFQVTNPNPIGFYLRGPLGLVIGGNTVAEAVLDVPLRPRQSGSGVLAFRVDLARVPGAAAALVTGLPVELSGAVRAEVPGVWQTLLDVAFAGRVR</sequence>